<keyword evidence="2 4" id="KW-0521">NADP</keyword>
<evidence type="ECO:0000256" key="1">
    <source>
        <dbReference type="ARBA" id="ARBA00007870"/>
    </source>
</evidence>
<gene>
    <name evidence="7" type="ORF">J2Z22_001370</name>
</gene>
<dbReference type="InterPro" id="IPR008927">
    <property type="entry name" value="6-PGluconate_DH-like_C_sf"/>
</dbReference>
<dbReference type="PANTHER" id="PTHR21708">
    <property type="entry name" value="PROBABLE 2-DEHYDROPANTOATE 2-REDUCTASE"/>
    <property type="match status" value="1"/>
</dbReference>
<keyword evidence="8" id="KW-1185">Reference proteome</keyword>
<dbReference type="EC" id="1.1.1.169" evidence="4"/>
<feature type="domain" description="Ketopantoate reductase C-terminal" evidence="6">
    <location>
        <begin position="183"/>
        <end position="307"/>
    </location>
</feature>
<dbReference type="RefSeq" id="WP_025701380.1">
    <property type="nucleotide sequence ID" value="NZ_JAUSUY010000004.1"/>
</dbReference>
<dbReference type="InterPro" id="IPR003710">
    <property type="entry name" value="ApbA"/>
</dbReference>
<dbReference type="GO" id="GO:0008677">
    <property type="term" value="F:2-dehydropantoate 2-reductase activity"/>
    <property type="evidence" value="ECO:0007669"/>
    <property type="project" value="UniProtKB-EC"/>
</dbReference>
<proteinExistence type="inferred from homology"/>
<evidence type="ECO:0000313" key="8">
    <source>
        <dbReference type="Proteomes" id="UP001248709"/>
    </source>
</evidence>
<evidence type="ECO:0000256" key="2">
    <source>
        <dbReference type="ARBA" id="ARBA00022857"/>
    </source>
</evidence>
<evidence type="ECO:0000313" key="7">
    <source>
        <dbReference type="EMBL" id="MDT3425851.1"/>
    </source>
</evidence>
<organism evidence="7 8">
    <name type="scientific">Paenibacillus forsythiae</name>
    <dbReference type="NCBI Taxonomy" id="365616"/>
    <lineage>
        <taxon>Bacteria</taxon>
        <taxon>Bacillati</taxon>
        <taxon>Bacillota</taxon>
        <taxon>Bacilli</taxon>
        <taxon>Bacillales</taxon>
        <taxon>Paenibacillaceae</taxon>
        <taxon>Paenibacillus</taxon>
    </lineage>
</organism>
<dbReference type="SUPFAM" id="SSF48179">
    <property type="entry name" value="6-phosphogluconate dehydrogenase C-terminal domain-like"/>
    <property type="match status" value="1"/>
</dbReference>
<dbReference type="InterPro" id="IPR051402">
    <property type="entry name" value="KPR-Related"/>
</dbReference>
<evidence type="ECO:0000256" key="3">
    <source>
        <dbReference type="ARBA" id="ARBA00023002"/>
    </source>
</evidence>
<evidence type="ECO:0000259" key="5">
    <source>
        <dbReference type="Pfam" id="PF02558"/>
    </source>
</evidence>
<sequence>MNGSVSIAVVGAGSMGGLFGARLEEAGCAVTLYDTWKEHVDQIQNYGLKVSNGTTDRTIPIPAFDSAQADKPYHYVIVFTKNQHTEDAINRFKPLFGPDTYVVSLQNGISSIEILPKYFPRERIIVGVTTCSSDLLGPGAIKSGDAGTTYVAKLTDDNPDSAQFFAALLNEAGLPAAVSGDTLTIIWEKLAFNAAINPVCAITRMSAGEAENHPLGKRLTRFIIDEVTAVANQLGIGIDSGQIAEKLRQACLPEHSGHHLPSMLQHVLKKQSTEIEAINGAVIRLAEQLKIDVPHNRTVYQLIKMMEDQYLQPGPA</sequence>
<protein>
    <recommendedName>
        <fullName evidence="4">2-dehydropantoate 2-reductase</fullName>
        <ecNumber evidence="4">1.1.1.169</ecNumber>
    </recommendedName>
    <alternativeName>
        <fullName evidence="4">Ketopantoate reductase</fullName>
    </alternativeName>
</protein>
<keyword evidence="3 4" id="KW-0560">Oxidoreductase</keyword>
<dbReference type="SUPFAM" id="SSF51735">
    <property type="entry name" value="NAD(P)-binding Rossmann-fold domains"/>
    <property type="match status" value="1"/>
</dbReference>
<comment type="similarity">
    <text evidence="1 4">Belongs to the ketopantoate reductase family.</text>
</comment>
<dbReference type="Gene3D" id="1.10.1040.10">
    <property type="entry name" value="N-(1-d-carboxylethyl)-l-norvaline Dehydrogenase, domain 2"/>
    <property type="match status" value="1"/>
</dbReference>
<dbReference type="InterPro" id="IPR036291">
    <property type="entry name" value="NAD(P)-bd_dom_sf"/>
</dbReference>
<comment type="caution">
    <text evidence="7">The sequence shown here is derived from an EMBL/GenBank/DDBJ whole genome shotgun (WGS) entry which is preliminary data.</text>
</comment>
<accession>A0ABU3H5V8</accession>
<dbReference type="Pfam" id="PF08546">
    <property type="entry name" value="ApbA_C"/>
    <property type="match status" value="1"/>
</dbReference>
<keyword evidence="4" id="KW-0566">Pantothenate biosynthesis</keyword>
<dbReference type="InterPro" id="IPR013332">
    <property type="entry name" value="KPR_N"/>
</dbReference>
<dbReference type="Pfam" id="PF02558">
    <property type="entry name" value="ApbA"/>
    <property type="match status" value="1"/>
</dbReference>
<name>A0ABU3H5V8_9BACL</name>
<dbReference type="PANTHER" id="PTHR21708:SF26">
    <property type="entry name" value="2-DEHYDROPANTOATE 2-REDUCTASE"/>
    <property type="match status" value="1"/>
</dbReference>
<evidence type="ECO:0000259" key="6">
    <source>
        <dbReference type="Pfam" id="PF08546"/>
    </source>
</evidence>
<evidence type="ECO:0000256" key="4">
    <source>
        <dbReference type="RuleBase" id="RU362068"/>
    </source>
</evidence>
<dbReference type="InterPro" id="IPR013328">
    <property type="entry name" value="6PGD_dom2"/>
</dbReference>
<reference evidence="7 8" key="1">
    <citation type="submission" date="2023-07" db="EMBL/GenBank/DDBJ databases">
        <title>Genomic Encyclopedia of Type Strains, Phase IV (KMG-IV): sequencing the most valuable type-strain genomes for metagenomic binning, comparative biology and taxonomic classification.</title>
        <authorList>
            <person name="Goeker M."/>
        </authorList>
    </citation>
    <scope>NUCLEOTIDE SEQUENCE [LARGE SCALE GENOMIC DNA]</scope>
    <source>
        <strain evidence="7 8">T98</strain>
    </source>
</reference>
<comment type="catalytic activity">
    <reaction evidence="4">
        <text>(R)-pantoate + NADP(+) = 2-dehydropantoate + NADPH + H(+)</text>
        <dbReference type="Rhea" id="RHEA:16233"/>
        <dbReference type="ChEBI" id="CHEBI:11561"/>
        <dbReference type="ChEBI" id="CHEBI:15378"/>
        <dbReference type="ChEBI" id="CHEBI:15980"/>
        <dbReference type="ChEBI" id="CHEBI:57783"/>
        <dbReference type="ChEBI" id="CHEBI:58349"/>
        <dbReference type="EC" id="1.1.1.169"/>
    </reaction>
</comment>
<comment type="pathway">
    <text evidence="4">Cofactor biosynthesis; (R)-pantothenate biosynthesis; (R)-pantoate from 3-methyl-2-oxobutanoate: step 2/2.</text>
</comment>
<dbReference type="EMBL" id="JAUSUY010000004">
    <property type="protein sequence ID" value="MDT3425851.1"/>
    <property type="molecule type" value="Genomic_DNA"/>
</dbReference>
<dbReference type="Proteomes" id="UP001248709">
    <property type="component" value="Unassembled WGS sequence"/>
</dbReference>
<dbReference type="Gene3D" id="3.40.50.720">
    <property type="entry name" value="NAD(P)-binding Rossmann-like Domain"/>
    <property type="match status" value="1"/>
</dbReference>
<comment type="function">
    <text evidence="4">Catalyzes the NADPH-dependent reduction of ketopantoate into pantoic acid.</text>
</comment>
<dbReference type="InterPro" id="IPR013752">
    <property type="entry name" value="KPA_reductase"/>
</dbReference>
<feature type="domain" description="Ketopantoate reductase N-terminal" evidence="5">
    <location>
        <begin position="7"/>
        <end position="154"/>
    </location>
</feature>
<dbReference type="NCBIfam" id="TIGR00745">
    <property type="entry name" value="apbA_panE"/>
    <property type="match status" value="1"/>
</dbReference>